<gene>
    <name evidence="2" type="ORF">T05_11106</name>
</gene>
<proteinExistence type="predicted"/>
<dbReference type="PANTHER" id="PTHR11439">
    <property type="entry name" value="GAG-POL-RELATED RETROTRANSPOSON"/>
    <property type="match status" value="1"/>
</dbReference>
<feature type="transmembrane region" description="Helical" evidence="1">
    <location>
        <begin position="90"/>
        <end position="111"/>
    </location>
</feature>
<dbReference type="EMBL" id="JYDJ01000484">
    <property type="protein sequence ID" value="KRX35035.1"/>
    <property type="molecule type" value="Genomic_DNA"/>
</dbReference>
<dbReference type="OrthoDB" id="5919797at2759"/>
<evidence type="ECO:0000313" key="2">
    <source>
        <dbReference type="EMBL" id="KRX35035.1"/>
    </source>
</evidence>
<protein>
    <submittedName>
        <fullName evidence="2">Retrovirus-related Pol polyprotein from transposon TNT 1-94</fullName>
    </submittedName>
</protein>
<comment type="caution">
    <text evidence="2">The sequence shown here is derived from an EMBL/GenBank/DDBJ whole genome shotgun (WGS) entry which is preliminary data.</text>
</comment>
<organism evidence="2 3">
    <name type="scientific">Trichinella murrelli</name>
    <dbReference type="NCBI Taxonomy" id="144512"/>
    <lineage>
        <taxon>Eukaryota</taxon>
        <taxon>Metazoa</taxon>
        <taxon>Ecdysozoa</taxon>
        <taxon>Nematoda</taxon>
        <taxon>Enoplea</taxon>
        <taxon>Dorylaimia</taxon>
        <taxon>Trichinellida</taxon>
        <taxon>Trichinellidae</taxon>
        <taxon>Trichinella</taxon>
    </lineage>
</organism>
<keyword evidence="1" id="KW-0812">Transmembrane</keyword>
<dbReference type="AlphaFoldDB" id="A0A0V0T7M9"/>
<evidence type="ECO:0000256" key="1">
    <source>
        <dbReference type="SAM" id="Phobius"/>
    </source>
</evidence>
<reference evidence="2 3" key="1">
    <citation type="submission" date="2015-01" db="EMBL/GenBank/DDBJ databases">
        <title>Evolution of Trichinella species and genotypes.</title>
        <authorList>
            <person name="Korhonen P.K."/>
            <person name="Edoardo P."/>
            <person name="Giuseppe L.R."/>
            <person name="Gasser R.B."/>
        </authorList>
    </citation>
    <scope>NUCLEOTIDE SEQUENCE [LARGE SCALE GENOMIC DNA]</scope>
    <source>
        <strain evidence="2">ISS417</strain>
    </source>
</reference>
<dbReference type="CDD" id="cd09272">
    <property type="entry name" value="RNase_HI_RT_Ty1"/>
    <property type="match status" value="1"/>
</dbReference>
<evidence type="ECO:0000313" key="3">
    <source>
        <dbReference type="Proteomes" id="UP000055048"/>
    </source>
</evidence>
<dbReference type="PANTHER" id="PTHR11439:SF483">
    <property type="entry name" value="PEPTIDE SYNTHASE GLIP-LIKE, PUTATIVE (AFU_ORTHOLOGUE AFUA_3G12920)-RELATED"/>
    <property type="match status" value="1"/>
</dbReference>
<accession>A0A0V0T7M9</accession>
<keyword evidence="1" id="KW-1133">Transmembrane helix</keyword>
<dbReference type="Proteomes" id="UP000055048">
    <property type="component" value="Unassembled WGS sequence"/>
</dbReference>
<keyword evidence="3" id="KW-1185">Reference proteome</keyword>
<sequence>MNSWPKKCKFKWRRCIAKCTDKSRSADMHKIDIAIRVSPTTYREMCGVLVMHIRRLVLMIRNFIILCIKKLIQNVFCGIVTVSLQVQLHILIVGKLSAGYTLLIFLVGLSYQNRVGLLTYLVTTSADIASAVSMSSQFIEKSEKQHWMATKRTVNYGLFFTKEDHALIADWGANHDDFKFYTRYISIFRNVAINWEARKQNTVALSSTAAEYMELPEASEEAIHLRQLIEETTDESKKRAERPAINPIFHVRTNHIDIRHHFIRDVMRRRKVELCCLLNSK</sequence>
<name>A0A0V0T7M9_9BILA</name>
<dbReference type="STRING" id="144512.A0A0V0T7M9"/>
<feature type="transmembrane region" description="Helical" evidence="1">
    <location>
        <begin position="63"/>
        <end position="84"/>
    </location>
</feature>
<keyword evidence="1" id="KW-0472">Membrane</keyword>